<dbReference type="CDD" id="cd00293">
    <property type="entry name" value="USP-like"/>
    <property type="match status" value="1"/>
</dbReference>
<protein>
    <submittedName>
        <fullName evidence="3">Universal stress protein</fullName>
    </submittedName>
</protein>
<dbReference type="AlphaFoldDB" id="A0A934MA03"/>
<feature type="domain" description="UspA" evidence="2">
    <location>
        <begin position="2"/>
        <end position="124"/>
    </location>
</feature>
<evidence type="ECO:0000256" key="1">
    <source>
        <dbReference type="ARBA" id="ARBA00008791"/>
    </source>
</evidence>
<proteinExistence type="inferred from homology"/>
<sequence length="127" mass="13359">MTVLVAYNETPQGEAAFAAASEEAARRGATLTVLVLTPQPDEAPVPTHLAHLLTTVPAERGTVDVAFRSDRIDVADAILDHADAVAAEVIVIGSRKRSPVGKFLLGSTTQRVLLDAAVPVLVIKAQR</sequence>
<comment type="caution">
    <text evidence="3">The sequence shown here is derived from an EMBL/GenBank/DDBJ whole genome shotgun (WGS) entry which is preliminary data.</text>
</comment>
<gene>
    <name evidence="3" type="ORF">JAV76_09425</name>
</gene>
<evidence type="ECO:0000313" key="4">
    <source>
        <dbReference type="Proteomes" id="UP000602087"/>
    </source>
</evidence>
<dbReference type="Proteomes" id="UP000602087">
    <property type="component" value="Unassembled WGS sequence"/>
</dbReference>
<dbReference type="PANTHER" id="PTHR46268:SF6">
    <property type="entry name" value="UNIVERSAL STRESS PROTEIN UP12"/>
    <property type="match status" value="1"/>
</dbReference>
<comment type="similarity">
    <text evidence="1">Belongs to the universal stress protein A family.</text>
</comment>
<dbReference type="Gene3D" id="3.40.50.620">
    <property type="entry name" value="HUPs"/>
    <property type="match status" value="1"/>
</dbReference>
<name>A0A934MA03_9MICO</name>
<dbReference type="Pfam" id="PF00582">
    <property type="entry name" value="Usp"/>
    <property type="match status" value="1"/>
</dbReference>
<dbReference type="InterPro" id="IPR006015">
    <property type="entry name" value="Universal_stress_UspA"/>
</dbReference>
<dbReference type="PANTHER" id="PTHR46268">
    <property type="entry name" value="STRESS RESPONSE PROTEIN NHAX"/>
    <property type="match status" value="1"/>
</dbReference>
<keyword evidence="4" id="KW-1185">Reference proteome</keyword>
<dbReference type="InterPro" id="IPR014729">
    <property type="entry name" value="Rossmann-like_a/b/a_fold"/>
</dbReference>
<organism evidence="3 4">
    <name type="scientific">Sanguibacter suaedae</name>
    <dbReference type="NCBI Taxonomy" id="2795737"/>
    <lineage>
        <taxon>Bacteria</taxon>
        <taxon>Bacillati</taxon>
        <taxon>Actinomycetota</taxon>
        <taxon>Actinomycetes</taxon>
        <taxon>Micrococcales</taxon>
        <taxon>Sanguibacteraceae</taxon>
        <taxon>Sanguibacter</taxon>
    </lineage>
</organism>
<evidence type="ECO:0000259" key="2">
    <source>
        <dbReference type="Pfam" id="PF00582"/>
    </source>
</evidence>
<accession>A0A934MA03</accession>
<evidence type="ECO:0000313" key="3">
    <source>
        <dbReference type="EMBL" id="MBI9115228.1"/>
    </source>
</evidence>
<dbReference type="EMBL" id="JAEINH010000006">
    <property type="protein sequence ID" value="MBI9115228.1"/>
    <property type="molecule type" value="Genomic_DNA"/>
</dbReference>
<dbReference type="PRINTS" id="PR01438">
    <property type="entry name" value="UNVRSLSTRESS"/>
</dbReference>
<dbReference type="SUPFAM" id="SSF52402">
    <property type="entry name" value="Adenine nucleotide alpha hydrolases-like"/>
    <property type="match status" value="1"/>
</dbReference>
<reference evidence="3" key="1">
    <citation type="submission" date="2020-12" db="EMBL/GenBank/DDBJ databases">
        <title>Sanguibacter suaedae sp. nov., isolated from Suaeda aralocaspica.</title>
        <authorList>
            <person name="Ma Q."/>
        </authorList>
    </citation>
    <scope>NUCLEOTIDE SEQUENCE</scope>
    <source>
        <strain evidence="3">YZGR15</strain>
    </source>
</reference>
<dbReference type="InterPro" id="IPR006016">
    <property type="entry name" value="UspA"/>
</dbReference>